<keyword evidence="1" id="KW-0472">Membrane</keyword>
<gene>
    <name evidence="2" type="ORF">DSM00_2019</name>
</gene>
<protein>
    <recommendedName>
        <fullName evidence="4">DUF4010 domain-containing protein</fullName>
    </recommendedName>
</protein>
<organism evidence="2 3">
    <name type="scientific">Leeuwenhoekiella aequorea</name>
    <dbReference type="NCBI Taxonomy" id="283736"/>
    <lineage>
        <taxon>Bacteria</taxon>
        <taxon>Pseudomonadati</taxon>
        <taxon>Bacteroidota</taxon>
        <taxon>Flavobacteriia</taxon>
        <taxon>Flavobacteriales</taxon>
        <taxon>Flavobacteriaceae</taxon>
        <taxon>Leeuwenhoekiella</taxon>
    </lineage>
</organism>
<dbReference type="RefSeq" id="WP_128757864.1">
    <property type="nucleotide sequence ID" value="NZ_JASMRS010000001.1"/>
</dbReference>
<evidence type="ECO:0000313" key="2">
    <source>
        <dbReference type="EMBL" id="RXG21955.1"/>
    </source>
</evidence>
<evidence type="ECO:0008006" key="4">
    <source>
        <dbReference type="Google" id="ProtNLM"/>
    </source>
</evidence>
<reference evidence="2 3" key="1">
    <citation type="submission" date="2018-07" db="EMBL/GenBank/DDBJ databases">
        <title>Leeuwenhoekiella genomics.</title>
        <authorList>
            <person name="Tahon G."/>
            <person name="Willems A."/>
        </authorList>
    </citation>
    <scope>NUCLEOTIDE SEQUENCE [LARGE SCALE GENOMIC DNA]</scope>
    <source>
        <strain evidence="2 3">LMG 22550</strain>
    </source>
</reference>
<keyword evidence="3" id="KW-1185">Reference proteome</keyword>
<evidence type="ECO:0000256" key="1">
    <source>
        <dbReference type="SAM" id="Phobius"/>
    </source>
</evidence>
<keyword evidence="1" id="KW-1133">Transmembrane helix</keyword>
<feature type="transmembrane region" description="Helical" evidence="1">
    <location>
        <begin position="47"/>
        <end position="67"/>
    </location>
</feature>
<dbReference type="Proteomes" id="UP000289238">
    <property type="component" value="Unassembled WGS sequence"/>
</dbReference>
<feature type="transmembrane region" description="Helical" evidence="1">
    <location>
        <begin position="73"/>
        <end position="93"/>
    </location>
</feature>
<sequence>MNVFSKFHSDFTDNVLGYSALGIILSTCLGSAAVFSVLHFGHGMTQMLIVMLTVILCSTHNAAILTVQKPELIFKLLGASIVSSILIIAGSLLM</sequence>
<dbReference type="AlphaFoldDB" id="A0A4Q0P6C4"/>
<dbReference type="EMBL" id="QOVM01000004">
    <property type="protein sequence ID" value="RXG21955.1"/>
    <property type="molecule type" value="Genomic_DNA"/>
</dbReference>
<accession>A0A4Q0P6C4</accession>
<feature type="transmembrane region" description="Helical" evidence="1">
    <location>
        <begin position="20"/>
        <end position="40"/>
    </location>
</feature>
<evidence type="ECO:0000313" key="3">
    <source>
        <dbReference type="Proteomes" id="UP000289238"/>
    </source>
</evidence>
<comment type="caution">
    <text evidence="2">The sequence shown here is derived from an EMBL/GenBank/DDBJ whole genome shotgun (WGS) entry which is preliminary data.</text>
</comment>
<keyword evidence="1" id="KW-0812">Transmembrane</keyword>
<name>A0A4Q0P6C4_9FLAO</name>
<proteinExistence type="predicted"/>
<dbReference type="OrthoDB" id="1467832at2"/>